<dbReference type="RefSeq" id="WP_114897727.1">
    <property type="nucleotide sequence ID" value="NZ_CP031222.1"/>
</dbReference>
<dbReference type="CDD" id="cd02573">
    <property type="entry name" value="PseudoU_synth_EcTruB"/>
    <property type="match status" value="1"/>
</dbReference>
<evidence type="ECO:0000259" key="7">
    <source>
        <dbReference type="Pfam" id="PF09157"/>
    </source>
</evidence>
<evidence type="ECO:0000256" key="1">
    <source>
        <dbReference type="ARBA" id="ARBA00000385"/>
    </source>
</evidence>
<reference evidence="9 10" key="1">
    <citation type="submission" date="2018-07" db="EMBL/GenBank/DDBJ databases">
        <title>Genome sequencing of Moraxellaceae gen. HYN0046.</title>
        <authorList>
            <person name="Kim M."/>
            <person name="Yi H."/>
        </authorList>
    </citation>
    <scope>NUCLEOTIDE SEQUENCE [LARGE SCALE GENOMIC DNA]</scope>
    <source>
        <strain evidence="9 10">HYN0046</strain>
    </source>
</reference>
<dbReference type="OrthoDB" id="9802309at2"/>
<dbReference type="SUPFAM" id="SSF88697">
    <property type="entry name" value="PUA domain-like"/>
    <property type="match status" value="1"/>
</dbReference>
<evidence type="ECO:0000259" key="8">
    <source>
        <dbReference type="Pfam" id="PF16198"/>
    </source>
</evidence>
<dbReference type="InterPro" id="IPR036974">
    <property type="entry name" value="PUA_sf"/>
</dbReference>
<proteinExistence type="inferred from homology"/>
<dbReference type="Gene3D" id="2.30.130.10">
    <property type="entry name" value="PUA domain"/>
    <property type="match status" value="1"/>
</dbReference>
<dbReference type="Pfam" id="PF01509">
    <property type="entry name" value="TruB_N"/>
    <property type="match status" value="1"/>
</dbReference>
<name>A0A345P2V8_9GAMM</name>
<dbReference type="Proteomes" id="UP000253940">
    <property type="component" value="Chromosome"/>
</dbReference>
<feature type="active site" description="Nucleophile" evidence="5">
    <location>
        <position position="50"/>
    </location>
</feature>
<evidence type="ECO:0000256" key="2">
    <source>
        <dbReference type="ARBA" id="ARBA00005642"/>
    </source>
</evidence>
<dbReference type="Pfam" id="PF09157">
    <property type="entry name" value="TruB-C_2"/>
    <property type="match status" value="1"/>
</dbReference>
<dbReference type="Pfam" id="PF16198">
    <property type="entry name" value="TruB_C_2"/>
    <property type="match status" value="1"/>
</dbReference>
<dbReference type="GO" id="GO:0003723">
    <property type="term" value="F:RNA binding"/>
    <property type="evidence" value="ECO:0007669"/>
    <property type="project" value="InterPro"/>
</dbReference>
<sequence>MSDPRPKIPRRAVSGVFLLNKPQGYSSNGILQKVRWLYRAQKAGHTGALDPLATGLLPICLGEATKFSHYLLDSDKTYQTIVKLGATTTTGDEEGEIVQEFVIPPLNEALIESVLAQFRGPIMQVPPMYSALKKDGRPLYELARQGIEIDRPARPVTIFNLELNAFDATTLTLTVKCSKGTYIRTLAEDIGAALGCGGHVAKLHRIQTASFVLDEHNTIEYLESLDEPARDALLLPTYAAVEYLPRIDLSLDEAIFFSRGQAINAGNVPQGETLAFENGRFLGLGIVDKFRTLHPKRVVN</sequence>
<dbReference type="GO" id="GO:1990481">
    <property type="term" value="P:mRNA pseudouridine synthesis"/>
    <property type="evidence" value="ECO:0007669"/>
    <property type="project" value="TreeGrafter"/>
</dbReference>
<dbReference type="InterPro" id="IPR015240">
    <property type="entry name" value="tRNA_sdUridine_synth_fam1_C"/>
</dbReference>
<comment type="catalytic activity">
    <reaction evidence="1 5">
        <text>uridine(55) in tRNA = pseudouridine(55) in tRNA</text>
        <dbReference type="Rhea" id="RHEA:42532"/>
        <dbReference type="Rhea" id="RHEA-COMP:10101"/>
        <dbReference type="Rhea" id="RHEA-COMP:10102"/>
        <dbReference type="ChEBI" id="CHEBI:65314"/>
        <dbReference type="ChEBI" id="CHEBI:65315"/>
        <dbReference type="EC" id="5.4.99.25"/>
    </reaction>
</comment>
<dbReference type="GO" id="GO:0160148">
    <property type="term" value="F:tRNA pseudouridine(55) synthase activity"/>
    <property type="evidence" value="ECO:0007669"/>
    <property type="project" value="UniProtKB-EC"/>
</dbReference>
<dbReference type="EC" id="5.4.99.25" evidence="5"/>
<dbReference type="GO" id="GO:0031119">
    <property type="term" value="P:tRNA pseudouridine synthesis"/>
    <property type="evidence" value="ECO:0007669"/>
    <property type="project" value="UniProtKB-UniRule"/>
</dbReference>
<dbReference type="SUPFAM" id="SSF55120">
    <property type="entry name" value="Pseudouridine synthase"/>
    <property type="match status" value="1"/>
</dbReference>
<dbReference type="PANTHER" id="PTHR13767">
    <property type="entry name" value="TRNA-PSEUDOURIDINE SYNTHASE"/>
    <property type="match status" value="1"/>
</dbReference>
<dbReference type="PANTHER" id="PTHR13767:SF2">
    <property type="entry name" value="PSEUDOURIDYLATE SYNTHASE TRUB1"/>
    <property type="match status" value="1"/>
</dbReference>
<dbReference type="AlphaFoldDB" id="A0A345P2V8"/>
<comment type="function">
    <text evidence="5">Responsible for synthesis of pseudouridine from uracil-55 in the psi GC loop of transfer RNAs.</text>
</comment>
<dbReference type="FunFam" id="3.30.2350.10:FF:000011">
    <property type="entry name" value="tRNA pseudouridine synthase B"/>
    <property type="match status" value="1"/>
</dbReference>
<dbReference type="NCBIfam" id="TIGR00431">
    <property type="entry name" value="TruB"/>
    <property type="match status" value="1"/>
</dbReference>
<feature type="domain" description="tRNA pseudouridylate synthase B C-terminal" evidence="8">
    <location>
        <begin position="184"/>
        <end position="241"/>
    </location>
</feature>
<accession>A0A345P2V8</accession>
<dbReference type="InterPro" id="IPR015947">
    <property type="entry name" value="PUA-like_sf"/>
</dbReference>
<feature type="domain" description="tRNA pseudouridine synthase II TruB subfamily 1 C-terminal" evidence="7">
    <location>
        <begin position="245"/>
        <end position="299"/>
    </location>
</feature>
<dbReference type="Gene3D" id="3.30.2350.10">
    <property type="entry name" value="Pseudouridine synthase"/>
    <property type="match status" value="1"/>
</dbReference>
<dbReference type="InterPro" id="IPR020103">
    <property type="entry name" value="PsdUridine_synth_cat_dom_sf"/>
</dbReference>
<dbReference type="EMBL" id="CP031222">
    <property type="protein sequence ID" value="AXI01617.1"/>
    <property type="molecule type" value="Genomic_DNA"/>
</dbReference>
<dbReference type="InterPro" id="IPR002501">
    <property type="entry name" value="PsdUridine_synth_N"/>
</dbReference>
<evidence type="ECO:0000313" key="10">
    <source>
        <dbReference type="Proteomes" id="UP000253940"/>
    </source>
</evidence>
<evidence type="ECO:0000256" key="3">
    <source>
        <dbReference type="ARBA" id="ARBA00022694"/>
    </source>
</evidence>
<dbReference type="HAMAP" id="MF_01080">
    <property type="entry name" value="TruB_bact"/>
    <property type="match status" value="1"/>
</dbReference>
<comment type="similarity">
    <text evidence="2 5">Belongs to the pseudouridine synthase TruB family. Type 1 subfamily.</text>
</comment>
<organism evidence="9 10">
    <name type="scientific">Aquirhabdus parva</name>
    <dbReference type="NCBI Taxonomy" id="2283318"/>
    <lineage>
        <taxon>Bacteria</taxon>
        <taxon>Pseudomonadati</taxon>
        <taxon>Pseudomonadota</taxon>
        <taxon>Gammaproteobacteria</taxon>
        <taxon>Moraxellales</taxon>
        <taxon>Moraxellaceae</taxon>
        <taxon>Aquirhabdus</taxon>
    </lineage>
</organism>
<gene>
    <name evidence="5" type="primary">truB</name>
    <name evidence="9" type="ORF">HYN46_01115</name>
</gene>
<evidence type="ECO:0000259" key="6">
    <source>
        <dbReference type="Pfam" id="PF01509"/>
    </source>
</evidence>
<evidence type="ECO:0000256" key="4">
    <source>
        <dbReference type="ARBA" id="ARBA00023235"/>
    </source>
</evidence>
<evidence type="ECO:0000313" key="9">
    <source>
        <dbReference type="EMBL" id="AXI01617.1"/>
    </source>
</evidence>
<dbReference type="InterPro" id="IPR032819">
    <property type="entry name" value="TruB_C"/>
</dbReference>
<protein>
    <recommendedName>
        <fullName evidence="5">tRNA pseudouridine synthase B</fullName>
        <ecNumber evidence="5">5.4.99.25</ecNumber>
    </recommendedName>
    <alternativeName>
        <fullName evidence="5">tRNA pseudouridine(55) synthase</fullName>
        <shortName evidence="5">Psi55 synthase</shortName>
    </alternativeName>
    <alternativeName>
        <fullName evidence="5">tRNA pseudouridylate synthase</fullName>
    </alternativeName>
    <alternativeName>
        <fullName evidence="5">tRNA-uridine isomerase</fullName>
    </alternativeName>
</protein>
<keyword evidence="4 5" id="KW-0413">Isomerase</keyword>
<keyword evidence="10" id="KW-1185">Reference proteome</keyword>
<keyword evidence="3 5" id="KW-0819">tRNA processing</keyword>
<dbReference type="InterPro" id="IPR014780">
    <property type="entry name" value="tRNA_psdUridine_synth_TruB"/>
</dbReference>
<dbReference type="KEGG" id="mbah:HYN46_01115"/>
<feature type="domain" description="Pseudouridine synthase II N-terminal" evidence="6">
    <location>
        <begin position="35"/>
        <end position="183"/>
    </location>
</feature>
<evidence type="ECO:0000256" key="5">
    <source>
        <dbReference type="HAMAP-Rule" id="MF_01080"/>
    </source>
</evidence>